<proteinExistence type="inferred from homology"/>
<reference evidence="21" key="2">
    <citation type="submission" date="2025-09" db="UniProtKB">
        <authorList>
            <consortium name="Ensembl"/>
        </authorList>
    </citation>
    <scope>IDENTIFICATION</scope>
</reference>
<evidence type="ECO:0000256" key="8">
    <source>
        <dbReference type="ARBA" id="ARBA00022782"/>
    </source>
</evidence>
<dbReference type="SMART" id="SM00028">
    <property type="entry name" value="TPR"/>
    <property type="match status" value="4"/>
</dbReference>
<evidence type="ECO:0000256" key="7">
    <source>
        <dbReference type="ARBA" id="ARBA00022737"/>
    </source>
</evidence>
<comment type="function">
    <text evidence="15">Kinesin is a microtubule-associated force-producing protein that may play a role in organelle transport. Plays a role during spermiogenesis in the development of the sperm tail midpiece and in the normal function of spermatozoa. May play a role in the formation of the mitochondrial sheath formation in the developing spermatid midpiece.</text>
</comment>
<name>A0A8C8SV53_9SAUR</name>
<evidence type="ECO:0000256" key="11">
    <source>
        <dbReference type="ARBA" id="ARBA00023054"/>
    </source>
</evidence>
<evidence type="ECO:0000256" key="13">
    <source>
        <dbReference type="ARBA" id="ARBA00023175"/>
    </source>
</evidence>
<dbReference type="Gene3D" id="1.25.40.10">
    <property type="entry name" value="Tetratricopeptide repeat domain"/>
    <property type="match status" value="1"/>
</dbReference>
<dbReference type="PRINTS" id="PR00381">
    <property type="entry name" value="KINESINLIGHT"/>
</dbReference>
<comment type="subunit">
    <text evidence="18">Oligomeric complex composed of two heavy chains and two light chains.</text>
</comment>
<evidence type="ECO:0000256" key="1">
    <source>
        <dbReference type="ARBA" id="ARBA00004173"/>
    </source>
</evidence>
<dbReference type="PANTHER" id="PTHR45783:SF1">
    <property type="entry name" value="KINESIN LIGHT CHAIN 3"/>
    <property type="match status" value="1"/>
</dbReference>
<feature type="repeat" description="TPR" evidence="17">
    <location>
        <begin position="259"/>
        <end position="292"/>
    </location>
</feature>
<evidence type="ECO:0000256" key="12">
    <source>
        <dbReference type="ARBA" id="ARBA00023128"/>
    </source>
</evidence>
<dbReference type="GO" id="GO:0005874">
    <property type="term" value="C:microtubule"/>
    <property type="evidence" value="ECO:0007669"/>
    <property type="project" value="UniProtKB-UniRule"/>
</dbReference>
<dbReference type="SUPFAM" id="SSF57997">
    <property type="entry name" value="Tropomyosin"/>
    <property type="match status" value="1"/>
</dbReference>
<dbReference type="GO" id="GO:0019894">
    <property type="term" value="F:kinesin binding"/>
    <property type="evidence" value="ECO:0007669"/>
    <property type="project" value="TreeGrafter"/>
</dbReference>
<comment type="subunit">
    <text evidence="16">Oligomer composed of two heavy chains and two light chains. Associates with microtubulin in an ATP-dependent manner. Interacts with KIF5C. Interacts with ODF1. Interacts with LRGUK. Interacts with VDAC2.</text>
</comment>
<dbReference type="InterPro" id="IPR019734">
    <property type="entry name" value="TPR_rpt"/>
</dbReference>
<keyword evidence="12" id="KW-0496">Mitochondrion</keyword>
<evidence type="ECO:0000256" key="17">
    <source>
        <dbReference type="PROSITE-ProRule" id="PRU00339"/>
    </source>
</evidence>
<keyword evidence="22" id="KW-1185">Reference proteome</keyword>
<evidence type="ECO:0000256" key="18">
    <source>
        <dbReference type="RuleBase" id="RU367020"/>
    </source>
</evidence>
<dbReference type="GO" id="GO:0005739">
    <property type="term" value="C:mitochondrion"/>
    <property type="evidence" value="ECO:0007669"/>
    <property type="project" value="UniProtKB-SubCell"/>
</dbReference>
<dbReference type="Ensembl" id="ENSPCET00000025101.1">
    <property type="protein sequence ID" value="ENSPCEP00000024288.1"/>
    <property type="gene ID" value="ENSPCEG00000018373.1"/>
</dbReference>
<comment type="similarity">
    <text evidence="3 18">Belongs to the kinesin light chain family.</text>
</comment>
<keyword evidence="7" id="KW-0677">Repeat</keyword>
<dbReference type="GO" id="GO:0030154">
    <property type="term" value="P:cell differentiation"/>
    <property type="evidence" value="ECO:0007669"/>
    <property type="project" value="UniProtKB-KW"/>
</dbReference>
<evidence type="ECO:0000256" key="20">
    <source>
        <dbReference type="SAM" id="MobiDB-lite"/>
    </source>
</evidence>
<evidence type="ECO:0000313" key="22">
    <source>
        <dbReference type="Proteomes" id="UP000694393"/>
    </source>
</evidence>
<accession>A0A8C8SV53</accession>
<evidence type="ECO:0000256" key="6">
    <source>
        <dbReference type="ARBA" id="ARBA00022701"/>
    </source>
</evidence>
<feature type="compositionally biased region" description="Basic residues" evidence="20">
    <location>
        <begin position="474"/>
        <end position="485"/>
    </location>
</feature>
<dbReference type="PANTHER" id="PTHR45783">
    <property type="entry name" value="KINESIN LIGHT CHAIN"/>
    <property type="match status" value="1"/>
</dbReference>
<evidence type="ECO:0000256" key="3">
    <source>
        <dbReference type="ARBA" id="ARBA00009622"/>
    </source>
</evidence>
<dbReference type="InterPro" id="IPR011990">
    <property type="entry name" value="TPR-like_helical_dom_sf"/>
</dbReference>
<reference evidence="21" key="1">
    <citation type="submission" date="2025-08" db="UniProtKB">
        <authorList>
            <consortium name="Ensembl"/>
        </authorList>
    </citation>
    <scope>IDENTIFICATION</scope>
</reference>
<feature type="region of interest" description="Disordered" evidence="20">
    <location>
        <begin position="163"/>
        <end position="207"/>
    </location>
</feature>
<dbReference type="Proteomes" id="UP000694393">
    <property type="component" value="Unplaced"/>
</dbReference>
<dbReference type="GO" id="GO:0005871">
    <property type="term" value="C:kinesin complex"/>
    <property type="evidence" value="ECO:0007669"/>
    <property type="project" value="UniProtKB-UniRule"/>
</dbReference>
<keyword evidence="10" id="KW-0744">Spermatogenesis</keyword>
<dbReference type="InterPro" id="IPR002151">
    <property type="entry name" value="Kinesin_light"/>
</dbReference>
<dbReference type="GO" id="GO:0007018">
    <property type="term" value="P:microtubule-based movement"/>
    <property type="evidence" value="ECO:0007669"/>
    <property type="project" value="TreeGrafter"/>
</dbReference>
<keyword evidence="8" id="KW-0221">Differentiation</keyword>
<evidence type="ECO:0000256" key="19">
    <source>
        <dbReference type="SAM" id="Coils"/>
    </source>
</evidence>
<keyword evidence="11 19" id="KW-0175">Coiled coil</keyword>
<keyword evidence="5" id="KW-0597">Phosphoprotein</keyword>
<protein>
    <recommendedName>
        <fullName evidence="18">Kinesin light chain</fullName>
    </recommendedName>
</protein>
<evidence type="ECO:0000256" key="9">
    <source>
        <dbReference type="ARBA" id="ARBA00022803"/>
    </source>
</evidence>
<evidence type="ECO:0000313" key="21">
    <source>
        <dbReference type="Ensembl" id="ENSPCEP00000024288.1"/>
    </source>
</evidence>
<feature type="region of interest" description="Disordered" evidence="20">
    <location>
        <begin position="452"/>
        <end position="486"/>
    </location>
</feature>
<keyword evidence="6 18" id="KW-0493">Microtubule</keyword>
<dbReference type="AlphaFoldDB" id="A0A8C8SV53"/>
<evidence type="ECO:0000256" key="10">
    <source>
        <dbReference type="ARBA" id="ARBA00022871"/>
    </source>
</evidence>
<evidence type="ECO:0000256" key="4">
    <source>
        <dbReference type="ARBA" id="ARBA00022490"/>
    </source>
</evidence>
<sequence length="531" mass="58680">MYICAMSLMVEVGDGQAGRMTVDDIIAGTRQVVKGLEALRSENRGISQWLQQALLEDPGQEGIAGSQALELLEEKYSLVHKSLEGIELGLGEAKMMIALSSHMGALEAEKQKLRAQVKRLCQENLWLRDELAATQLRLQQSEETVAQLEEEKKHLEFMNQLKQYDSREEQDDTQERKDSLTSLFASDEDEQRQGSSQPSRTALSAAQQGGYEIPARLRTLHNLVIQYASQGRYEVAVPLCKQALEDLEKSSGHSHPDVATMLNILALVYRDQNKYKEATDLLNNALDIREQALGVEHPAVAATLNNLAVLYGKRGKYKEAEPLCKRALEIREKVLGPTHPDVAKQLNNLALLCQNQNKLEEVERYYRRALRIYESQLGPDDPNVAKTKNNLVRGPGGLGWGLSNSLGPVSRLVCHGLMDLPSFSSTYRGAAREGAPPTWPVRGGGAWHRGQRVKDGCNSPLPPRPPLTSSRASTSRRRSCIRRSSPHTTRSWLLPAMVRLLGSPGREPMGGRARLCGIGAKGACCLSLGQI</sequence>
<dbReference type="PROSITE" id="PS50005">
    <property type="entry name" value="TPR"/>
    <property type="match status" value="2"/>
</dbReference>
<keyword evidence="13 18" id="KW-0505">Motor protein</keyword>
<organism evidence="21 22">
    <name type="scientific">Pelusios castaneus</name>
    <name type="common">West African mud turtle</name>
    <dbReference type="NCBI Taxonomy" id="367368"/>
    <lineage>
        <taxon>Eukaryota</taxon>
        <taxon>Metazoa</taxon>
        <taxon>Chordata</taxon>
        <taxon>Craniata</taxon>
        <taxon>Vertebrata</taxon>
        <taxon>Euteleostomi</taxon>
        <taxon>Archelosauria</taxon>
        <taxon>Testudinata</taxon>
        <taxon>Testudines</taxon>
        <taxon>Pleurodira</taxon>
        <taxon>Pelomedusidae</taxon>
        <taxon>Pelusios</taxon>
    </lineage>
</organism>
<evidence type="ECO:0000256" key="2">
    <source>
        <dbReference type="ARBA" id="ARBA00004245"/>
    </source>
</evidence>
<feature type="coiled-coil region" evidence="19">
    <location>
        <begin position="103"/>
        <end position="158"/>
    </location>
</feature>
<dbReference type="Pfam" id="PF13424">
    <property type="entry name" value="TPR_12"/>
    <property type="match status" value="2"/>
</dbReference>
<evidence type="ECO:0000256" key="15">
    <source>
        <dbReference type="ARBA" id="ARBA00045520"/>
    </source>
</evidence>
<keyword evidence="14 18" id="KW-0206">Cytoskeleton</keyword>
<feature type="compositionally biased region" description="Polar residues" evidence="20">
    <location>
        <begin position="193"/>
        <end position="207"/>
    </location>
</feature>
<dbReference type="GO" id="GO:0007283">
    <property type="term" value="P:spermatogenesis"/>
    <property type="evidence" value="ECO:0007669"/>
    <property type="project" value="UniProtKB-KW"/>
</dbReference>
<comment type="function">
    <text evidence="18">Kinesin is a microtubule-associated force-producing protein that play a role in organelle transport.</text>
</comment>
<evidence type="ECO:0000256" key="16">
    <source>
        <dbReference type="ARBA" id="ARBA00046448"/>
    </source>
</evidence>
<evidence type="ECO:0000256" key="14">
    <source>
        <dbReference type="ARBA" id="ARBA00023212"/>
    </source>
</evidence>
<feature type="repeat" description="TPR" evidence="17">
    <location>
        <begin position="301"/>
        <end position="334"/>
    </location>
</feature>
<comment type="subcellular location">
    <subcellularLocation>
        <location evidence="2 18">Cytoplasm</location>
        <location evidence="2 18">Cytoskeleton</location>
    </subcellularLocation>
    <subcellularLocation>
        <location evidence="1">Mitochondrion</location>
    </subcellularLocation>
</comment>
<evidence type="ECO:0000256" key="5">
    <source>
        <dbReference type="ARBA" id="ARBA00022553"/>
    </source>
</evidence>
<dbReference type="SUPFAM" id="SSF48452">
    <property type="entry name" value="TPR-like"/>
    <property type="match status" value="1"/>
</dbReference>
<keyword evidence="9 17" id="KW-0802">TPR repeat</keyword>
<keyword evidence="4 18" id="KW-0963">Cytoplasm</keyword>